<dbReference type="Pfam" id="PF14599">
    <property type="entry name" value="zinc_ribbon_6"/>
    <property type="match status" value="1"/>
</dbReference>
<organism evidence="2">
    <name type="scientific">viral metagenome</name>
    <dbReference type="NCBI Taxonomy" id="1070528"/>
    <lineage>
        <taxon>unclassified sequences</taxon>
        <taxon>metagenomes</taxon>
        <taxon>organismal metagenomes</taxon>
    </lineage>
</organism>
<dbReference type="Gene3D" id="2.20.28.10">
    <property type="match status" value="1"/>
</dbReference>
<reference evidence="2" key="1">
    <citation type="journal article" date="2020" name="Nature">
        <title>Giant virus diversity and host interactions through global metagenomics.</title>
        <authorList>
            <person name="Schulz F."/>
            <person name="Roux S."/>
            <person name="Paez-Espino D."/>
            <person name="Jungbluth S."/>
            <person name="Walsh D.A."/>
            <person name="Denef V.J."/>
            <person name="McMahon K.D."/>
            <person name="Konstantinidis K.T."/>
            <person name="Eloe-Fadrosh E.A."/>
            <person name="Kyrpides N.C."/>
            <person name="Woyke T."/>
        </authorList>
    </citation>
    <scope>NUCLEOTIDE SEQUENCE</scope>
    <source>
        <strain evidence="2">GVMAG-M-3300023174-102</strain>
    </source>
</reference>
<evidence type="ECO:0000259" key="1">
    <source>
        <dbReference type="Pfam" id="PF14599"/>
    </source>
</evidence>
<proteinExistence type="predicted"/>
<name>A0A6C0D098_9ZZZZ</name>
<dbReference type="SUPFAM" id="SSF57850">
    <property type="entry name" value="RING/U-box"/>
    <property type="match status" value="1"/>
</dbReference>
<dbReference type="AlphaFoldDB" id="A0A6C0D098"/>
<evidence type="ECO:0000313" key="2">
    <source>
        <dbReference type="EMBL" id="QHT09514.1"/>
    </source>
</evidence>
<dbReference type="GO" id="GO:0061630">
    <property type="term" value="F:ubiquitin protein ligase activity"/>
    <property type="evidence" value="ECO:0007669"/>
    <property type="project" value="TreeGrafter"/>
</dbReference>
<dbReference type="InterPro" id="IPR013083">
    <property type="entry name" value="Znf_RING/FYVE/PHD"/>
</dbReference>
<dbReference type="GO" id="GO:0005634">
    <property type="term" value="C:nucleus"/>
    <property type="evidence" value="ECO:0007669"/>
    <property type="project" value="TreeGrafter"/>
</dbReference>
<accession>A0A6C0D098</accession>
<dbReference type="GO" id="GO:0016567">
    <property type="term" value="P:protein ubiquitination"/>
    <property type="evidence" value="ECO:0007669"/>
    <property type="project" value="TreeGrafter"/>
</dbReference>
<protein>
    <recommendedName>
        <fullName evidence="1">RCHY1 zinc-ribbon domain-containing protein</fullName>
    </recommendedName>
</protein>
<sequence length="123" mass="14885">MYNHIQNYPFIICLRNKSKYTILRCGHIYESEYINNLIRYYKSQFIKCPYCNKSITDYSYLWYILDSEISLYKLPLDLQYCVYIICNDCQQNSITYYHYLGNKCTVCGSYNTKYENNSLEIIL</sequence>
<feature type="domain" description="RCHY1 zinc-ribbon" evidence="1">
    <location>
        <begin position="57"/>
        <end position="113"/>
    </location>
</feature>
<dbReference type="GO" id="GO:0006511">
    <property type="term" value="P:ubiquitin-dependent protein catabolic process"/>
    <property type="evidence" value="ECO:0007669"/>
    <property type="project" value="TreeGrafter"/>
</dbReference>
<dbReference type="EMBL" id="MN739512">
    <property type="protein sequence ID" value="QHT09514.1"/>
    <property type="molecule type" value="Genomic_DNA"/>
</dbReference>
<dbReference type="InterPro" id="IPR039512">
    <property type="entry name" value="RCHY1_zinc-ribbon"/>
</dbReference>
<dbReference type="PANTHER" id="PTHR21319">
    <property type="entry name" value="RING FINGER AND CHY ZINC FINGER DOMAIN-CONTAINING PROTEIN 1"/>
    <property type="match status" value="1"/>
</dbReference>
<dbReference type="Gene3D" id="3.30.40.10">
    <property type="entry name" value="Zinc/RING finger domain, C3HC4 (zinc finger)"/>
    <property type="match status" value="1"/>
</dbReference>